<keyword evidence="11" id="KW-1185">Reference proteome</keyword>
<name>A0A8J2ST80_9STRA</name>
<feature type="transmembrane region" description="Helical" evidence="8">
    <location>
        <begin position="183"/>
        <end position="206"/>
    </location>
</feature>
<dbReference type="GO" id="GO:0042391">
    <property type="term" value="P:regulation of membrane potential"/>
    <property type="evidence" value="ECO:0007669"/>
    <property type="project" value="TreeGrafter"/>
</dbReference>
<dbReference type="InterPro" id="IPR018490">
    <property type="entry name" value="cNMP-bd_dom_sf"/>
</dbReference>
<dbReference type="GO" id="GO:0005886">
    <property type="term" value="C:plasma membrane"/>
    <property type="evidence" value="ECO:0007669"/>
    <property type="project" value="TreeGrafter"/>
</dbReference>
<feature type="domain" description="Cyclic nucleotide-binding" evidence="9">
    <location>
        <begin position="527"/>
        <end position="584"/>
    </location>
</feature>
<organism evidence="10 11">
    <name type="scientific">Pelagomonas calceolata</name>
    <dbReference type="NCBI Taxonomy" id="35677"/>
    <lineage>
        <taxon>Eukaryota</taxon>
        <taxon>Sar</taxon>
        <taxon>Stramenopiles</taxon>
        <taxon>Ochrophyta</taxon>
        <taxon>Pelagophyceae</taxon>
        <taxon>Pelagomonadales</taxon>
        <taxon>Pelagomonadaceae</taxon>
        <taxon>Pelagomonas</taxon>
    </lineage>
</organism>
<keyword evidence="5" id="KW-0406">Ion transport</keyword>
<dbReference type="PANTHER" id="PTHR10217:SF435">
    <property type="entry name" value="POTASSIUM VOLTAGE-GATED CHANNEL PROTEIN EAG"/>
    <property type="match status" value="1"/>
</dbReference>
<proteinExistence type="predicted"/>
<keyword evidence="4 8" id="KW-1133">Transmembrane helix</keyword>
<dbReference type="AlphaFoldDB" id="A0A8J2ST80"/>
<protein>
    <recommendedName>
        <fullName evidence="9">Cyclic nucleotide-binding domain-containing protein</fullName>
    </recommendedName>
</protein>
<evidence type="ECO:0000256" key="7">
    <source>
        <dbReference type="SAM" id="MobiDB-lite"/>
    </source>
</evidence>
<keyword evidence="2" id="KW-0813">Transport</keyword>
<feature type="transmembrane region" description="Helical" evidence="8">
    <location>
        <begin position="749"/>
        <end position="771"/>
    </location>
</feature>
<evidence type="ECO:0000256" key="5">
    <source>
        <dbReference type="ARBA" id="ARBA00023065"/>
    </source>
</evidence>
<dbReference type="CDD" id="cd00038">
    <property type="entry name" value="CAP_ED"/>
    <property type="match status" value="1"/>
</dbReference>
<evidence type="ECO:0000313" key="11">
    <source>
        <dbReference type="Proteomes" id="UP000789595"/>
    </source>
</evidence>
<comment type="caution">
    <text evidence="10">The sequence shown here is derived from an EMBL/GenBank/DDBJ whole genome shotgun (WGS) entry which is preliminary data.</text>
</comment>
<dbReference type="SUPFAM" id="SSF51206">
    <property type="entry name" value="cAMP-binding domain-like"/>
    <property type="match status" value="1"/>
</dbReference>
<feature type="transmembrane region" description="Helical" evidence="8">
    <location>
        <begin position="218"/>
        <end position="238"/>
    </location>
</feature>
<dbReference type="Gene3D" id="2.60.120.10">
    <property type="entry name" value="Jelly Rolls"/>
    <property type="match status" value="1"/>
</dbReference>
<dbReference type="OrthoDB" id="421226at2759"/>
<evidence type="ECO:0000256" key="8">
    <source>
        <dbReference type="SAM" id="Phobius"/>
    </source>
</evidence>
<feature type="transmembrane region" description="Helical" evidence="8">
    <location>
        <begin position="258"/>
        <end position="277"/>
    </location>
</feature>
<evidence type="ECO:0000259" key="9">
    <source>
        <dbReference type="PROSITE" id="PS50042"/>
    </source>
</evidence>
<reference evidence="10" key="1">
    <citation type="submission" date="2021-11" db="EMBL/GenBank/DDBJ databases">
        <authorList>
            <consortium name="Genoscope - CEA"/>
            <person name="William W."/>
        </authorList>
    </citation>
    <scope>NUCLEOTIDE SEQUENCE</scope>
</reference>
<comment type="subcellular location">
    <subcellularLocation>
        <location evidence="1">Membrane</location>
        <topology evidence="1">Multi-pass membrane protein</topology>
    </subcellularLocation>
</comment>
<accession>A0A8J2ST80</accession>
<evidence type="ECO:0000313" key="10">
    <source>
        <dbReference type="EMBL" id="CAH0373937.1"/>
    </source>
</evidence>
<sequence>MDVDASLALVEAAAASFAASVRALESCGSLTPAQRQRLNEAKRKTQGSDVPATPQTTMSEPPTPQTRRERMASWQQQASANKSHRHLSRSLNFQSKLRLVADAHEEGRSPAVHSALKTLDRHRHDFESWCCKKKKRRRVKVQPTSIMHGENASQAILEMTAKQEEYNTSSEWVFDPQSKEHAAWTTIIFLLVCYTMVVAPIEMAFYSNRKVPGSLKSINVVVELCFVVDLGLGFVTGYRRGAEVVMDLRLIALNYLRGWFWVDFIASIPLDTLSVLFGDDQLCIAKICKFIQMLKICKVFRMLKMLRVRDVVDETIDLGWLTPGTSKMLSIVFIYFLAMHFIGCAFWGVASRTENDWGGSVAMHRRFAPPEALKDASVGRQILFALHWAVLERASAFLFHPTARPNLLQSVFLIGVKIVAIAFIAIIIGQVKAVMEEISSDDPDKKAQLKVLDRYLERHAVPQEARTKARAHLIFMHNRLLTAKYTGLLAKLPPRLRTHVEAAARVQVLGRCRTFAPAKKTMALLAVARCMRDELHGPGDHVFDQGAPADGLRVVADGRLFTFQRATPWPKLLVFCGNNDAIGDDCCLHTSAKVWLYGCSAKSHSQVYFVPLADLLHIVEEYAIFRTAATAAAKRSYDLLVRQVAAKVIRPKFRMLLARKRRGQAVETYLTIKKDEIARRIEEGGLSATPTPSATDATEASPFGRVPGSCGKEATGASPFKRLTGYFSKAPEPVTPETKPTPEPCNCLVALRLGIFFVVYPAVIAYLWFYYIPTRSIPK</sequence>
<dbReference type="InterPro" id="IPR014710">
    <property type="entry name" value="RmlC-like_jellyroll"/>
</dbReference>
<dbReference type="Gene3D" id="1.10.287.70">
    <property type="match status" value="1"/>
</dbReference>
<feature type="region of interest" description="Disordered" evidence="7">
    <location>
        <begin position="34"/>
        <end position="88"/>
    </location>
</feature>
<evidence type="ECO:0000256" key="4">
    <source>
        <dbReference type="ARBA" id="ARBA00022989"/>
    </source>
</evidence>
<dbReference type="GO" id="GO:0005249">
    <property type="term" value="F:voltage-gated potassium channel activity"/>
    <property type="evidence" value="ECO:0007669"/>
    <property type="project" value="TreeGrafter"/>
</dbReference>
<dbReference type="PROSITE" id="PS50042">
    <property type="entry name" value="CNMP_BINDING_3"/>
    <property type="match status" value="1"/>
</dbReference>
<feature type="transmembrane region" description="Helical" evidence="8">
    <location>
        <begin position="411"/>
        <end position="431"/>
    </location>
</feature>
<dbReference type="InterPro" id="IPR000595">
    <property type="entry name" value="cNMP-bd_dom"/>
</dbReference>
<dbReference type="Pfam" id="PF00520">
    <property type="entry name" value="Ion_trans"/>
    <property type="match status" value="1"/>
</dbReference>
<dbReference type="PANTHER" id="PTHR10217">
    <property type="entry name" value="VOLTAGE AND LIGAND GATED POTASSIUM CHANNEL"/>
    <property type="match status" value="1"/>
</dbReference>
<keyword evidence="3 8" id="KW-0812">Transmembrane</keyword>
<dbReference type="InterPro" id="IPR005821">
    <property type="entry name" value="Ion_trans_dom"/>
</dbReference>
<evidence type="ECO:0000256" key="1">
    <source>
        <dbReference type="ARBA" id="ARBA00004141"/>
    </source>
</evidence>
<dbReference type="Proteomes" id="UP000789595">
    <property type="component" value="Unassembled WGS sequence"/>
</dbReference>
<keyword evidence="6 8" id="KW-0472">Membrane</keyword>
<dbReference type="SUPFAM" id="SSF81324">
    <property type="entry name" value="Voltage-gated potassium channels"/>
    <property type="match status" value="1"/>
</dbReference>
<dbReference type="EMBL" id="CAKKNE010000004">
    <property type="protein sequence ID" value="CAH0373937.1"/>
    <property type="molecule type" value="Genomic_DNA"/>
</dbReference>
<evidence type="ECO:0000256" key="6">
    <source>
        <dbReference type="ARBA" id="ARBA00023136"/>
    </source>
</evidence>
<evidence type="ECO:0000256" key="3">
    <source>
        <dbReference type="ARBA" id="ARBA00022692"/>
    </source>
</evidence>
<evidence type="ECO:0000256" key="2">
    <source>
        <dbReference type="ARBA" id="ARBA00022448"/>
    </source>
</evidence>
<feature type="transmembrane region" description="Helical" evidence="8">
    <location>
        <begin position="328"/>
        <end position="350"/>
    </location>
</feature>
<dbReference type="InterPro" id="IPR050818">
    <property type="entry name" value="KCNH_animal-type"/>
</dbReference>
<gene>
    <name evidence="10" type="ORF">PECAL_4P11880</name>
</gene>